<dbReference type="AlphaFoldDB" id="A0A7L4PC24"/>
<dbReference type="RefSeq" id="WP_011901748.1">
    <property type="nucleotide sequence ID" value="NZ_JAAVJF010000004.1"/>
</dbReference>
<dbReference type="GeneID" id="5056294"/>
<proteinExistence type="predicted"/>
<sequence length="196" mass="21703">MPLFILVGNLYSAKGVAMCKSCGFAAPALDMCRITETCVLCARAVLGDRCNSCPDKDKCDVAAEGLRFLKSLEPKLDVYIDLGKQVAKSLEPYDRVEIGVAFLKNLMGLVKLLQKEKKERAFPIWVASVVREDVVAKLVRTPFVAKIDIYRPLKEFCAALNCSGLEVPLNNLLNAVVSLSLLEGFKDPRRYFRLGV</sequence>
<gene>
    <name evidence="1" type="ORF">HC235_09530</name>
</gene>
<reference evidence="1 2" key="1">
    <citation type="journal article" date="2020" name="Nat. Commun.">
        <title>The structures of two archaeal type IV pili illuminate evolutionary relationships.</title>
        <authorList>
            <person name="Wang F."/>
            <person name="Baquero D.P."/>
            <person name="Su Z."/>
            <person name="Beltran L.C."/>
            <person name="Prangishvili D."/>
            <person name="Krupovic M."/>
            <person name="Egelman E.H."/>
        </authorList>
    </citation>
    <scope>NUCLEOTIDE SEQUENCE [LARGE SCALE GENOMIC DNA]</scope>
    <source>
        <strain evidence="1 2">2GA</strain>
    </source>
</reference>
<keyword evidence="2" id="KW-1185">Reference proteome</keyword>
<comment type="caution">
    <text evidence="1">The sequence shown here is derived from an EMBL/GenBank/DDBJ whole genome shotgun (WGS) entry which is preliminary data.</text>
</comment>
<dbReference type="Proteomes" id="UP000554766">
    <property type="component" value="Unassembled WGS sequence"/>
</dbReference>
<dbReference type="OMA" id="APALDMC"/>
<organism evidence="1 2">
    <name type="scientific">Pyrobaculum arsenaticum</name>
    <dbReference type="NCBI Taxonomy" id="121277"/>
    <lineage>
        <taxon>Archaea</taxon>
        <taxon>Thermoproteota</taxon>
        <taxon>Thermoprotei</taxon>
        <taxon>Thermoproteales</taxon>
        <taxon>Thermoproteaceae</taxon>
        <taxon>Pyrobaculum</taxon>
    </lineage>
</organism>
<accession>A0A7L4PC24</accession>
<evidence type="ECO:0000313" key="1">
    <source>
        <dbReference type="EMBL" id="NYR16164.1"/>
    </source>
</evidence>
<protein>
    <submittedName>
        <fullName evidence="1">Uncharacterized protein</fullName>
    </submittedName>
</protein>
<name>A0A7L4PC24_9CREN</name>
<evidence type="ECO:0000313" key="2">
    <source>
        <dbReference type="Proteomes" id="UP000554766"/>
    </source>
</evidence>
<dbReference type="EMBL" id="JAAVJF010000004">
    <property type="protein sequence ID" value="NYR16164.1"/>
    <property type="molecule type" value="Genomic_DNA"/>
</dbReference>